<comment type="caution">
    <text evidence="1">The sequence shown here is derived from an EMBL/GenBank/DDBJ whole genome shotgun (WGS) entry which is preliminary data.</text>
</comment>
<proteinExistence type="predicted"/>
<protein>
    <submittedName>
        <fullName evidence="1">Uncharacterized protein</fullName>
    </submittedName>
</protein>
<dbReference type="AlphaFoldDB" id="A0A3R5WUQ1"/>
<sequence length="232" mass="27807">MDYRLELLKEYRELLLNWDNNNMLYNSLKFYKIYNGDVEHSELVSTLLCRETGKKNDIMTSWWKPTKYFLFRSIKGTRTELTDKLLSRIPEKADVEELRLSLSTIRYQEENEQIEEDVIIAFMDFLKVIYSLGNMTNSAFTTTGGPLDNWDAKLFNIKSQIKDDEWKEYITHNCFQDFFDENDDDYETILPFWNYGAKNLAAATDSDWKEYFINVKDRIEKRNKRLKKKNIL</sequence>
<dbReference type="RefSeq" id="WP_118587791.1">
    <property type="nucleotide sequence ID" value="NZ_CAKZTK010000074.1"/>
</dbReference>
<dbReference type="EMBL" id="QSKW01000034">
    <property type="protein sequence ID" value="RHE92616.1"/>
    <property type="molecule type" value="Genomic_DNA"/>
</dbReference>
<organism evidence="1 2">
    <name type="scientific">Roseburia inulinivorans</name>
    <dbReference type="NCBI Taxonomy" id="360807"/>
    <lineage>
        <taxon>Bacteria</taxon>
        <taxon>Bacillati</taxon>
        <taxon>Bacillota</taxon>
        <taxon>Clostridia</taxon>
        <taxon>Lachnospirales</taxon>
        <taxon>Lachnospiraceae</taxon>
        <taxon>Roseburia</taxon>
    </lineage>
</organism>
<name>A0A3R5WUQ1_9FIRM</name>
<reference evidence="1 2" key="1">
    <citation type="submission" date="2018-08" db="EMBL/GenBank/DDBJ databases">
        <title>A genome reference for cultivated species of the human gut microbiota.</title>
        <authorList>
            <person name="Zou Y."/>
            <person name="Xue W."/>
            <person name="Luo G."/>
        </authorList>
    </citation>
    <scope>NUCLEOTIDE SEQUENCE [LARGE SCALE GENOMIC DNA]</scope>
    <source>
        <strain evidence="1 2">AM27-11</strain>
    </source>
</reference>
<dbReference type="Proteomes" id="UP000286271">
    <property type="component" value="Unassembled WGS sequence"/>
</dbReference>
<gene>
    <name evidence="1" type="ORF">DW707_15580</name>
</gene>
<evidence type="ECO:0000313" key="1">
    <source>
        <dbReference type="EMBL" id="RHE92616.1"/>
    </source>
</evidence>
<accession>A0A3R5WUQ1</accession>
<evidence type="ECO:0000313" key="2">
    <source>
        <dbReference type="Proteomes" id="UP000286271"/>
    </source>
</evidence>